<dbReference type="Proteomes" id="UP001217754">
    <property type="component" value="Chromosome 9"/>
</dbReference>
<dbReference type="Pfam" id="PF13365">
    <property type="entry name" value="Trypsin_2"/>
    <property type="match status" value="1"/>
</dbReference>
<feature type="region of interest" description="Disordered" evidence="1">
    <location>
        <begin position="139"/>
        <end position="158"/>
    </location>
</feature>
<proteinExistence type="predicted"/>
<dbReference type="InterPro" id="IPR009003">
    <property type="entry name" value="Peptidase_S1_PA"/>
</dbReference>
<dbReference type="EMBL" id="CP119966">
    <property type="protein sequence ID" value="WFD41345.1"/>
    <property type="molecule type" value="Genomic_DNA"/>
</dbReference>
<name>A0AAF0F5S8_9BASI</name>
<reference evidence="2" key="1">
    <citation type="submission" date="2023-03" db="EMBL/GenBank/DDBJ databases">
        <title>Mating type loci evolution in Malassezia.</title>
        <authorList>
            <person name="Coelho M.A."/>
        </authorList>
    </citation>
    <scope>NUCLEOTIDE SEQUENCE</scope>
    <source>
        <strain evidence="2">CBS 9431</strain>
    </source>
</reference>
<dbReference type="GeneID" id="85227993"/>
<dbReference type="AlphaFoldDB" id="A0AAF0F5S8"/>
<organism evidence="2 3">
    <name type="scientific">Malassezia japonica</name>
    <dbReference type="NCBI Taxonomy" id="223818"/>
    <lineage>
        <taxon>Eukaryota</taxon>
        <taxon>Fungi</taxon>
        <taxon>Dikarya</taxon>
        <taxon>Basidiomycota</taxon>
        <taxon>Ustilaginomycotina</taxon>
        <taxon>Malasseziomycetes</taxon>
        <taxon>Malasseziales</taxon>
        <taxon>Malasseziaceae</taxon>
        <taxon>Malassezia</taxon>
    </lineage>
</organism>
<accession>A0AAF0F5S8</accession>
<protein>
    <submittedName>
        <fullName evidence="2">Uncharacterized protein</fullName>
    </submittedName>
</protein>
<dbReference type="SUPFAM" id="SSF50494">
    <property type="entry name" value="Trypsin-like serine proteases"/>
    <property type="match status" value="1"/>
</dbReference>
<sequence>MPASRLFMARSVDRSLYETIRVARSCGSVVARRGLAVPVNPASSVDHMLGTAVPAPPAAAPEQSKNESSDDSSVFKSMLQKGASSADMAGQRANIERLRGAATGSSRRSTAVPGTNKLLAQSLDDAEILWRDESAFLPSTPKKQTAADPELPHRVETGRPEGNAMERYVVAAARALVKQRSGDVQMASLQDLSKAMEECANTQLSIELPYEPMPKVERKVQLTTATSAEADVSKAADDGVLLLCYIDHVGSGKERVSMCSGFAVQGGETLAKTEGKGRGALVVSCDHTLESATEGMRDAGDRQGLALAVTRLGHIYPVRSLLSRLPDADLALFQLDETPVQVDAVTSTLHTVGSGSLRTLPVSPYPAVVQTELSVSSFGGWLPSPQQGQGELSTFPQLTDHDMIRNRWAPATLVGYKDPIGRVAETGTYDELAQLSFKLKGDAPETPEGLRPSNLLRSMTYFPLPGSSGGPVVDAESGSVVGIVRGHRMSQMHGSRGDAVPAEKVFEFFALPGLGKRR</sequence>
<dbReference type="RefSeq" id="XP_060124242.1">
    <property type="nucleotide sequence ID" value="XM_060268259.1"/>
</dbReference>
<feature type="region of interest" description="Disordered" evidence="1">
    <location>
        <begin position="48"/>
        <end position="91"/>
    </location>
</feature>
<evidence type="ECO:0000256" key="1">
    <source>
        <dbReference type="SAM" id="MobiDB-lite"/>
    </source>
</evidence>
<keyword evidence="3" id="KW-1185">Reference proteome</keyword>
<gene>
    <name evidence="2" type="ORF">MJAP1_004342</name>
</gene>
<evidence type="ECO:0000313" key="3">
    <source>
        <dbReference type="Proteomes" id="UP001217754"/>
    </source>
</evidence>
<evidence type="ECO:0000313" key="2">
    <source>
        <dbReference type="EMBL" id="WFD41345.1"/>
    </source>
</evidence>